<comment type="caution">
    <text evidence="2">The sequence shown here is derived from an EMBL/GenBank/DDBJ whole genome shotgun (WGS) entry which is preliminary data.</text>
</comment>
<evidence type="ECO:0000313" key="2">
    <source>
        <dbReference type="EMBL" id="RCJ32630.1"/>
    </source>
</evidence>
<evidence type="ECO:0000313" key="3">
    <source>
        <dbReference type="Proteomes" id="UP000252085"/>
    </source>
</evidence>
<dbReference type="EMBL" id="LXQE01000164">
    <property type="protein sequence ID" value="RCJ32630.1"/>
    <property type="molecule type" value="Genomic_DNA"/>
</dbReference>
<sequence length="103" mass="11466">MVMTQKSFTTQLQEQVNYTKPGASRKSLVKDEQVQFSLVCLTADTEIPEHVASRNISVTVIEGRGVLTLEGREITLQPGVFVYIPTNIPHALRALENLAFLHT</sequence>
<gene>
    <name evidence="2" type="ORF">A6769_27565</name>
</gene>
<proteinExistence type="predicted"/>
<organism evidence="2 3">
    <name type="scientific">Nostoc punctiforme NIES-2108</name>
    <dbReference type="NCBI Taxonomy" id="1356359"/>
    <lineage>
        <taxon>Bacteria</taxon>
        <taxon>Bacillati</taxon>
        <taxon>Cyanobacteriota</taxon>
        <taxon>Cyanophyceae</taxon>
        <taxon>Nostocales</taxon>
        <taxon>Nostocaceae</taxon>
        <taxon>Nostoc</taxon>
    </lineage>
</organism>
<dbReference type="CDD" id="cd02230">
    <property type="entry name" value="cupin_HP0902-like"/>
    <property type="match status" value="1"/>
</dbReference>
<evidence type="ECO:0000259" key="1">
    <source>
        <dbReference type="Pfam" id="PF07883"/>
    </source>
</evidence>
<dbReference type="AlphaFoldDB" id="A0A367R9U0"/>
<protein>
    <submittedName>
        <fullName evidence="2">Cupin</fullName>
    </submittedName>
</protein>
<dbReference type="PANTHER" id="PTHR37694:SF1">
    <property type="entry name" value="SLR8022 PROTEIN"/>
    <property type="match status" value="1"/>
</dbReference>
<dbReference type="PANTHER" id="PTHR37694">
    <property type="entry name" value="SLR8022 PROTEIN"/>
    <property type="match status" value="1"/>
</dbReference>
<name>A0A367R9U0_NOSPU</name>
<dbReference type="Gene3D" id="2.60.120.10">
    <property type="entry name" value="Jelly Rolls"/>
    <property type="match status" value="1"/>
</dbReference>
<dbReference type="InterPro" id="IPR013096">
    <property type="entry name" value="Cupin_2"/>
</dbReference>
<dbReference type="InterPro" id="IPR011051">
    <property type="entry name" value="RmlC_Cupin_sf"/>
</dbReference>
<dbReference type="Proteomes" id="UP000252085">
    <property type="component" value="Unassembled WGS sequence"/>
</dbReference>
<reference evidence="2 3" key="1">
    <citation type="submission" date="2016-04" db="EMBL/GenBank/DDBJ databases">
        <authorList>
            <person name="Evans L.H."/>
            <person name="Alamgir A."/>
            <person name="Owens N."/>
            <person name="Weber N.D."/>
            <person name="Virtaneva K."/>
            <person name="Barbian K."/>
            <person name="Babar A."/>
            <person name="Rosenke K."/>
        </authorList>
    </citation>
    <scope>NUCLEOTIDE SEQUENCE [LARGE SCALE GENOMIC DNA]</scope>
    <source>
        <strain evidence="2">NIES-2108</strain>
    </source>
</reference>
<accession>A0A367R9U0</accession>
<dbReference type="SUPFAM" id="SSF51182">
    <property type="entry name" value="RmlC-like cupins"/>
    <property type="match status" value="1"/>
</dbReference>
<dbReference type="Pfam" id="PF07883">
    <property type="entry name" value="Cupin_2"/>
    <property type="match status" value="1"/>
</dbReference>
<feature type="domain" description="Cupin type-2" evidence="1">
    <location>
        <begin position="38"/>
        <end position="96"/>
    </location>
</feature>
<dbReference type="InterPro" id="IPR014710">
    <property type="entry name" value="RmlC-like_jellyroll"/>
</dbReference>